<feature type="active site" description="Proton acceptor; specific for (R)-substrate epimerization" evidence="5">
    <location>
        <position position="162"/>
    </location>
</feature>
<keyword evidence="3 7" id="KW-0460">Magnesium</keyword>
<dbReference type="InterPro" id="IPR034603">
    <property type="entry name" value="Dipeptide_epimerase"/>
</dbReference>
<dbReference type="InterPro" id="IPR029065">
    <property type="entry name" value="Enolase_C-like"/>
</dbReference>
<feature type="binding site" evidence="6">
    <location>
        <position position="322"/>
    </location>
    <ligand>
        <name>substrate</name>
    </ligand>
</feature>
<dbReference type="Proteomes" id="UP000035704">
    <property type="component" value="Chromosome"/>
</dbReference>
<dbReference type="SFLD" id="SFLDF00009">
    <property type="entry name" value="o-succinylbenzoate_synthase"/>
    <property type="match status" value="1"/>
</dbReference>
<dbReference type="STRING" id="84022.CACET_c30360"/>
<evidence type="ECO:0000313" key="9">
    <source>
        <dbReference type="EMBL" id="AKL96480.1"/>
    </source>
</evidence>
<evidence type="ECO:0000256" key="5">
    <source>
        <dbReference type="PIRSR" id="PIRSR634603-1"/>
    </source>
</evidence>
<evidence type="ECO:0000256" key="8">
    <source>
        <dbReference type="RuleBase" id="RU366006"/>
    </source>
</evidence>
<dbReference type="SUPFAM" id="SSF51604">
    <property type="entry name" value="Enolase C-terminal domain-like"/>
    <property type="match status" value="1"/>
</dbReference>
<feature type="binding site" evidence="6">
    <location>
        <position position="24"/>
    </location>
    <ligand>
        <name>substrate</name>
    </ligand>
</feature>
<evidence type="ECO:0000256" key="7">
    <source>
        <dbReference type="PIRSR" id="PIRSR634603-3"/>
    </source>
</evidence>
<feature type="binding site" evidence="6">
    <location>
        <position position="135"/>
    </location>
    <ligand>
        <name>substrate</name>
    </ligand>
</feature>
<protein>
    <recommendedName>
        <fullName evidence="8">Dipeptide epimerase</fullName>
        <ecNumber evidence="8">5.1.1.-</ecNumber>
    </recommendedName>
</protein>
<dbReference type="RefSeq" id="WP_044824484.1">
    <property type="nucleotide sequence ID" value="NZ_CP009687.1"/>
</dbReference>
<dbReference type="CDD" id="cd03319">
    <property type="entry name" value="L-Ala-DL-Glu_epimerase"/>
    <property type="match status" value="1"/>
</dbReference>
<dbReference type="Gene3D" id="3.20.20.120">
    <property type="entry name" value="Enolase-like C-terminal domain"/>
    <property type="match status" value="1"/>
</dbReference>
<dbReference type="EC" id="5.1.1.-" evidence="8"/>
<name>A0A0D8IAS1_9CLOT</name>
<proteinExistence type="inferred from homology"/>
<dbReference type="SMART" id="SM00922">
    <property type="entry name" value="MR_MLE"/>
    <property type="match status" value="1"/>
</dbReference>
<feature type="binding site" evidence="6">
    <location>
        <position position="295"/>
    </location>
    <ligand>
        <name>substrate</name>
    </ligand>
</feature>
<comment type="similarity">
    <text evidence="1 8">Belongs to the mandelate racemase/muconate lactonizing enzyme family.</text>
</comment>
<dbReference type="GO" id="GO:0016855">
    <property type="term" value="F:racemase and epimerase activity, acting on amino acids and derivatives"/>
    <property type="evidence" value="ECO:0007669"/>
    <property type="project" value="UniProtKB-UniRule"/>
</dbReference>
<dbReference type="EMBL" id="CP009687">
    <property type="protein sequence ID" value="AKL96480.1"/>
    <property type="molecule type" value="Genomic_DNA"/>
</dbReference>
<feature type="binding site" evidence="6">
    <location>
        <position position="297"/>
    </location>
    <ligand>
        <name>substrate</name>
    </ligand>
</feature>
<dbReference type="PATRIC" id="fig|84022.5.peg.3834"/>
<dbReference type="Pfam" id="PF13378">
    <property type="entry name" value="MR_MLE_C"/>
    <property type="match status" value="1"/>
</dbReference>
<evidence type="ECO:0000256" key="6">
    <source>
        <dbReference type="PIRSR" id="PIRSR634603-2"/>
    </source>
</evidence>
<dbReference type="PANTHER" id="PTHR48073:SF2">
    <property type="entry name" value="O-SUCCINYLBENZOATE SYNTHASE"/>
    <property type="match status" value="1"/>
</dbReference>
<dbReference type="Gene3D" id="3.30.390.10">
    <property type="entry name" value="Enolase-like, N-terminal domain"/>
    <property type="match status" value="1"/>
</dbReference>
<dbReference type="FunFam" id="3.30.390.10:FF:000009">
    <property type="entry name" value="Hydrophobic dipeptide epimerase"/>
    <property type="match status" value="1"/>
</dbReference>
<keyword evidence="2 7" id="KW-0479">Metal-binding</keyword>
<gene>
    <name evidence="9" type="ORF">CACET_c30360</name>
</gene>
<reference evidence="9 10" key="1">
    <citation type="submission" date="2014-10" db="EMBL/GenBank/DDBJ databases">
        <title>Genome sequence of Clostridium aceticum DSM 1496.</title>
        <authorList>
            <person name="Poehlein A."/>
            <person name="Schiel-Bengelsdorf B."/>
            <person name="Gottschalk G."/>
            <person name="Duerre P."/>
            <person name="Daniel R."/>
        </authorList>
    </citation>
    <scope>NUCLEOTIDE SEQUENCE [LARGE SCALE GENOMIC DNA]</scope>
    <source>
        <strain evidence="9 10">DSM 1496</strain>
    </source>
</reference>
<sequence>MKITDIRTDEITVPLIKPFKTALRTANSIKSVLVIVETDSGEVGYGEAPPTGVITGDTIGSIKGAINEHIKKTLIGKEIENFEDLMIKLDTSVLNNNSAKAAVEIALFDLYGKLYKAPIYKLLGGFRTELTTDITISVNDPEEMAKDSIDAIKSGYKILKIKVGKDIKLDLKRMKAIREVVGDEVKLRLDANQGWNYKEAIQAINKMENDGFNIEFIEQPVKAKDFEGLKRVTDNVGVPIMADESVFSPVDAIEIIKNKAADLVNIKLMKTAGIRNALKICAIAEIYEVECMIGSMLETKLSVTAAAHLAGAKSIITKFDLDTPLLCSEDPINGGIHYEGPKITLNNNYGFGISGIKSISSI</sequence>
<evidence type="ECO:0000256" key="2">
    <source>
        <dbReference type="ARBA" id="ARBA00022723"/>
    </source>
</evidence>
<dbReference type="SFLD" id="SFLDS00001">
    <property type="entry name" value="Enolase"/>
    <property type="match status" value="2"/>
</dbReference>
<dbReference type="OrthoDB" id="9775391at2"/>
<dbReference type="SFLD" id="SFLDF00010">
    <property type="entry name" value="dipeptide_epimerase"/>
    <property type="match status" value="1"/>
</dbReference>
<dbReference type="SFLD" id="SFLDG00180">
    <property type="entry name" value="muconate_cycloisomerase"/>
    <property type="match status" value="2"/>
</dbReference>
<organism evidence="9 10">
    <name type="scientific">Clostridium aceticum</name>
    <dbReference type="NCBI Taxonomy" id="84022"/>
    <lineage>
        <taxon>Bacteria</taxon>
        <taxon>Bacillati</taxon>
        <taxon>Bacillota</taxon>
        <taxon>Clostridia</taxon>
        <taxon>Eubacteriales</taxon>
        <taxon>Clostridiaceae</taxon>
        <taxon>Clostridium</taxon>
    </lineage>
</organism>
<dbReference type="InterPro" id="IPR029017">
    <property type="entry name" value="Enolase-like_N"/>
</dbReference>
<evidence type="ECO:0000256" key="3">
    <source>
        <dbReference type="ARBA" id="ARBA00022842"/>
    </source>
</evidence>
<feature type="binding site" evidence="7">
    <location>
        <position position="243"/>
    </location>
    <ligand>
        <name>Mg(2+)</name>
        <dbReference type="ChEBI" id="CHEBI:18420"/>
    </ligand>
</feature>
<feature type="binding site" evidence="7">
    <location>
        <position position="218"/>
    </location>
    <ligand>
        <name>Mg(2+)</name>
        <dbReference type="ChEBI" id="CHEBI:18420"/>
    </ligand>
</feature>
<evidence type="ECO:0000256" key="1">
    <source>
        <dbReference type="ARBA" id="ARBA00008031"/>
    </source>
</evidence>
<dbReference type="AlphaFoldDB" id="A0A0D8IAS1"/>
<evidence type="ECO:0000313" key="10">
    <source>
        <dbReference type="Proteomes" id="UP000035704"/>
    </source>
</evidence>
<dbReference type="KEGG" id="cace:CACET_c30360"/>
<dbReference type="SUPFAM" id="SSF54826">
    <property type="entry name" value="Enolase N-terminal domain-like"/>
    <property type="match status" value="1"/>
</dbReference>
<keyword evidence="4 8" id="KW-0413">Isomerase</keyword>
<feature type="binding site" evidence="6">
    <location>
        <position position="320"/>
    </location>
    <ligand>
        <name>substrate</name>
    </ligand>
</feature>
<feature type="binding site" evidence="7">
    <location>
        <position position="190"/>
    </location>
    <ligand>
        <name>Mg(2+)</name>
        <dbReference type="ChEBI" id="CHEBI:18420"/>
    </ligand>
</feature>
<dbReference type="PANTHER" id="PTHR48073">
    <property type="entry name" value="O-SUCCINYLBENZOATE SYNTHASE-RELATED"/>
    <property type="match status" value="1"/>
</dbReference>
<keyword evidence="10" id="KW-1185">Reference proteome</keyword>
<dbReference type="InterPro" id="IPR018110">
    <property type="entry name" value="Mandel_Rmase/mucon_lact_enz_CS"/>
</dbReference>
<dbReference type="InterPro" id="IPR013341">
    <property type="entry name" value="Mandelate_racemase_N_dom"/>
</dbReference>
<comment type="cofactor">
    <cofactor evidence="7 8">
        <name>Mg(2+)</name>
        <dbReference type="ChEBI" id="CHEBI:18420"/>
    </cofactor>
    <text evidence="7 8">Binds 1 Mg(2+) ion per subunit.</text>
</comment>
<dbReference type="GO" id="GO:0000287">
    <property type="term" value="F:magnesium ion binding"/>
    <property type="evidence" value="ECO:0007669"/>
    <property type="project" value="UniProtKB-ARBA"/>
</dbReference>
<dbReference type="PROSITE" id="PS00908">
    <property type="entry name" value="MR_MLE_1"/>
    <property type="match status" value="1"/>
</dbReference>
<accession>A0A0D8IAS1</accession>
<feature type="active site" description="Proton acceptor; specific for (S)-substrate epimerization" evidence="5">
    <location>
        <position position="267"/>
    </location>
</feature>
<dbReference type="Pfam" id="PF02746">
    <property type="entry name" value="MR_MLE_N"/>
    <property type="match status" value="1"/>
</dbReference>
<evidence type="ECO:0000256" key="4">
    <source>
        <dbReference type="ARBA" id="ARBA00023235"/>
    </source>
</evidence>
<dbReference type="GO" id="GO:0006518">
    <property type="term" value="P:peptide metabolic process"/>
    <property type="evidence" value="ECO:0007669"/>
    <property type="project" value="UniProtKB-ARBA"/>
</dbReference>
<dbReference type="InterPro" id="IPR013342">
    <property type="entry name" value="Mandelate_racemase_C"/>
</dbReference>
<dbReference type="InterPro" id="IPR036849">
    <property type="entry name" value="Enolase-like_C_sf"/>
</dbReference>
<dbReference type="GO" id="GO:0009063">
    <property type="term" value="P:amino acid catabolic process"/>
    <property type="evidence" value="ECO:0007669"/>
    <property type="project" value="InterPro"/>
</dbReference>
<feature type="binding site" evidence="6">
    <location>
        <position position="160"/>
    </location>
    <ligand>
        <name>substrate</name>
    </ligand>
</feature>